<gene>
    <name evidence="2" type="ORF">SAMN04488024_1227</name>
</gene>
<dbReference type="Proteomes" id="UP000199455">
    <property type="component" value="Unassembled WGS sequence"/>
</dbReference>
<keyword evidence="1" id="KW-0812">Transmembrane</keyword>
<keyword evidence="1" id="KW-1133">Transmembrane helix</keyword>
<evidence type="ECO:0000256" key="1">
    <source>
        <dbReference type="SAM" id="Phobius"/>
    </source>
</evidence>
<feature type="transmembrane region" description="Helical" evidence="1">
    <location>
        <begin position="49"/>
        <end position="72"/>
    </location>
</feature>
<evidence type="ECO:0000313" key="3">
    <source>
        <dbReference type="Proteomes" id="UP000199455"/>
    </source>
</evidence>
<dbReference type="EMBL" id="FMZH01000022">
    <property type="protein sequence ID" value="SDE45008.1"/>
    <property type="molecule type" value="Genomic_DNA"/>
</dbReference>
<dbReference type="RefSeq" id="WP_090773307.1">
    <property type="nucleotide sequence ID" value="NZ_FMZH01000022.1"/>
</dbReference>
<keyword evidence="3" id="KW-1185">Reference proteome</keyword>
<evidence type="ECO:0000313" key="2">
    <source>
        <dbReference type="EMBL" id="SDE45008.1"/>
    </source>
</evidence>
<organism evidence="2 3">
    <name type="scientific">Pedobacter soli</name>
    <dbReference type="NCBI Taxonomy" id="390242"/>
    <lineage>
        <taxon>Bacteria</taxon>
        <taxon>Pseudomonadati</taxon>
        <taxon>Bacteroidota</taxon>
        <taxon>Sphingobacteriia</taxon>
        <taxon>Sphingobacteriales</taxon>
        <taxon>Sphingobacteriaceae</taxon>
        <taxon>Pedobacter</taxon>
    </lineage>
</organism>
<proteinExistence type="predicted"/>
<dbReference type="STRING" id="390242.SAMN04488024_1227"/>
<evidence type="ECO:0008006" key="4">
    <source>
        <dbReference type="Google" id="ProtNLM"/>
    </source>
</evidence>
<accession>A0A1G7D0B6</accession>
<sequence length="73" mass="8330">MSITEIQLFQIRQVKAEFENKREILATKEDIANTKEYILQVKSELSKSIYLVGLVQFLAIVGAVIGIINFMLK</sequence>
<protein>
    <recommendedName>
        <fullName evidence="4">Haemolysin XhlA</fullName>
    </recommendedName>
</protein>
<keyword evidence="1" id="KW-0472">Membrane</keyword>
<reference evidence="3" key="1">
    <citation type="submission" date="2016-10" db="EMBL/GenBank/DDBJ databases">
        <authorList>
            <person name="Varghese N."/>
            <person name="Submissions S."/>
        </authorList>
    </citation>
    <scope>NUCLEOTIDE SEQUENCE [LARGE SCALE GENOMIC DNA]</scope>
    <source>
        <strain evidence="3">DSM 18609</strain>
    </source>
</reference>
<name>A0A1G7D0B6_9SPHI</name>
<dbReference type="AlphaFoldDB" id="A0A1G7D0B6"/>